<name>A0A7Y7WUM2_9PSED</name>
<dbReference type="AlphaFoldDB" id="A0A7Y7WUM2"/>
<gene>
    <name evidence="1" type="ORF">HX830_18755</name>
</gene>
<dbReference type="RefSeq" id="WP_103495107.1">
    <property type="nucleotide sequence ID" value="NZ_JACAQA010000015.1"/>
</dbReference>
<reference evidence="1 2" key="1">
    <citation type="submission" date="2020-04" db="EMBL/GenBank/DDBJ databases">
        <title>Molecular characterization of pseudomonads from Agaricus bisporus reveal novel blotch 2 pathogens in Western Europe.</title>
        <authorList>
            <person name="Taparia T."/>
            <person name="Krijger M."/>
            <person name="Haynes E."/>
            <person name="Elpinstone J.G."/>
            <person name="Noble R."/>
            <person name="Van Der Wolf J."/>
        </authorList>
    </citation>
    <scope>NUCLEOTIDE SEQUENCE [LARGE SCALE GENOMIC DNA]</scope>
    <source>
        <strain evidence="1 2">G9001</strain>
    </source>
</reference>
<organism evidence="1 2">
    <name type="scientific">Pseudomonas gingeri</name>
    <dbReference type="NCBI Taxonomy" id="117681"/>
    <lineage>
        <taxon>Bacteria</taxon>
        <taxon>Pseudomonadati</taxon>
        <taxon>Pseudomonadota</taxon>
        <taxon>Gammaproteobacteria</taxon>
        <taxon>Pseudomonadales</taxon>
        <taxon>Pseudomonadaceae</taxon>
        <taxon>Pseudomonas</taxon>
    </lineage>
</organism>
<sequence length="269" mass="29845">MKKVIALVSGLPLMLALSGFTTRQHPGDQVTLDDYTRHKIEFIETRILKHAGHEQGERIKNISANFLGTPYVAHMLVGSATAPEQLVIDFRGLDCFTYLDYVEALRKSDSLPRFVENLVRTRYAEGKVSYTERRHFFTDWAHTQPLNARDVTTQASPRATTVTKILNAQGDGSGGTLIPSVGTVKRAITYIPSEWIDDAVVSRLKTGDYIGIYTPAEGLDVTHTGIFIMTDKGPVLRNASAREANHKVVDSPFMDYVKKTPGIVVLRAI</sequence>
<dbReference type="Gene3D" id="1.10.3670.10">
    <property type="entry name" value="Putative xylanase like domain"/>
    <property type="match status" value="1"/>
</dbReference>
<comment type="caution">
    <text evidence="1">The sequence shown here is derived from an EMBL/GenBank/DDBJ whole genome shotgun (WGS) entry which is preliminary data.</text>
</comment>
<dbReference type="Gene3D" id="2.30.260.10">
    <property type="entry name" value="putative xylanase like domain"/>
    <property type="match status" value="1"/>
</dbReference>
<dbReference type="InterPro" id="IPR010846">
    <property type="entry name" value="AmiA-like"/>
</dbReference>
<evidence type="ECO:0000313" key="1">
    <source>
        <dbReference type="EMBL" id="NWB86922.1"/>
    </source>
</evidence>
<accession>A0A7Y7WUM2</accession>
<dbReference type="Proteomes" id="UP000522864">
    <property type="component" value="Unassembled WGS sequence"/>
</dbReference>
<evidence type="ECO:0000313" key="2">
    <source>
        <dbReference type="Proteomes" id="UP000522864"/>
    </source>
</evidence>
<dbReference type="EMBL" id="JACAQA010000015">
    <property type="protein sequence ID" value="NWB86922.1"/>
    <property type="molecule type" value="Genomic_DNA"/>
</dbReference>
<dbReference type="Pfam" id="PF07313">
    <property type="entry name" value="AmiA-like"/>
    <property type="match status" value="1"/>
</dbReference>
<protein>
    <submittedName>
        <fullName evidence="1">DUF1460 domain-containing protein</fullName>
    </submittedName>
</protein>
<dbReference type="SUPFAM" id="SSF54001">
    <property type="entry name" value="Cysteine proteinases"/>
    <property type="match status" value="1"/>
</dbReference>
<proteinExistence type="predicted"/>
<dbReference type="InterPro" id="IPR038765">
    <property type="entry name" value="Papain-like_cys_pep_sf"/>
</dbReference>